<dbReference type="GO" id="GO:0003677">
    <property type="term" value="F:DNA binding"/>
    <property type="evidence" value="ECO:0007669"/>
    <property type="project" value="InterPro"/>
</dbReference>
<accession>A0AAQ2IPZ7</accession>
<dbReference type="PANTHER" id="PTHR24029">
    <property type="entry name" value="UVRABC SYSTEM PROTEIN B"/>
    <property type="match status" value="1"/>
</dbReference>
<keyword evidence="1" id="KW-0547">Nucleotide-binding</keyword>
<keyword evidence="2" id="KW-0067">ATP-binding</keyword>
<dbReference type="InterPro" id="IPR041471">
    <property type="entry name" value="UvrB_inter"/>
</dbReference>
<feature type="non-terminal residue" evidence="4">
    <location>
        <position position="173"/>
    </location>
</feature>
<evidence type="ECO:0000256" key="1">
    <source>
        <dbReference type="ARBA" id="ARBA00022741"/>
    </source>
</evidence>
<dbReference type="GO" id="GO:0016887">
    <property type="term" value="F:ATP hydrolysis activity"/>
    <property type="evidence" value="ECO:0007669"/>
    <property type="project" value="InterPro"/>
</dbReference>
<organism evidence="4 5">
    <name type="scientific">Pseudoalteromonas piscicida</name>
    <dbReference type="NCBI Taxonomy" id="43662"/>
    <lineage>
        <taxon>Bacteria</taxon>
        <taxon>Pseudomonadati</taxon>
        <taxon>Pseudomonadota</taxon>
        <taxon>Gammaproteobacteria</taxon>
        <taxon>Alteromonadales</taxon>
        <taxon>Pseudoalteromonadaceae</taxon>
        <taxon>Pseudoalteromonas</taxon>
    </lineage>
</organism>
<feature type="domain" description="UvrB interaction" evidence="3">
    <location>
        <begin position="131"/>
        <end position="173"/>
    </location>
</feature>
<dbReference type="SUPFAM" id="SSF52540">
    <property type="entry name" value="P-loop containing nucleoside triphosphate hydrolases"/>
    <property type="match status" value="1"/>
</dbReference>
<proteinExistence type="predicted"/>
<dbReference type="Gene3D" id="3.40.50.11180">
    <property type="match status" value="1"/>
</dbReference>
<dbReference type="Proteomes" id="UP000305423">
    <property type="component" value="Unassembled WGS sequence"/>
</dbReference>
<dbReference type="Gene3D" id="3.30.2060.10">
    <property type="entry name" value="Penicillin-binding protein 1b domain"/>
    <property type="match status" value="1"/>
</dbReference>
<gene>
    <name evidence="4" type="ORF">CWB74_22445</name>
</gene>
<dbReference type="GO" id="GO:0009380">
    <property type="term" value="C:excinuclease repair complex"/>
    <property type="evidence" value="ECO:0007669"/>
    <property type="project" value="InterPro"/>
</dbReference>
<sequence length="173" mass="19564">MANVQWNNLPWVKSNKDKISWGNLVGSSLSLCLSEHIQQHDNLIVLVTPDTPSALRLEHELAYLLKDTPVMMFPDWETLPYDHFSPHQDIISQRLATLNTLKQEKQSVLIIPVSTLMLRTAPPSFIHGMSLQVKKGDTVDAQSLRDTLTQAGYRHVQQVMEHGEFAVRGSIID</sequence>
<dbReference type="AlphaFoldDB" id="A0AAQ2IPZ7"/>
<dbReference type="Pfam" id="PF17757">
    <property type="entry name" value="UvrB_inter"/>
    <property type="match status" value="1"/>
</dbReference>
<reference evidence="4 5" key="1">
    <citation type="submission" date="2017-12" db="EMBL/GenBank/DDBJ databases">
        <authorList>
            <person name="Paulsen S."/>
            <person name="Gram L.K."/>
        </authorList>
    </citation>
    <scope>NUCLEOTIDE SEQUENCE [LARGE SCALE GENOMIC DNA]</scope>
    <source>
        <strain evidence="4 5">S1607</strain>
    </source>
</reference>
<evidence type="ECO:0000259" key="3">
    <source>
        <dbReference type="Pfam" id="PF17757"/>
    </source>
</evidence>
<evidence type="ECO:0000313" key="5">
    <source>
        <dbReference type="Proteomes" id="UP000305423"/>
    </source>
</evidence>
<dbReference type="EMBL" id="PNEL01000092">
    <property type="protein sequence ID" value="TMN72459.1"/>
    <property type="molecule type" value="Genomic_DNA"/>
</dbReference>
<reference evidence="5" key="2">
    <citation type="submission" date="2019-06" db="EMBL/GenBank/DDBJ databases">
        <title>Co-occurence of chitin degradation, pigmentation and bioactivity in marine Pseudoalteromonas.</title>
        <authorList>
            <person name="Sonnenschein E.C."/>
            <person name="Bech P.K."/>
        </authorList>
    </citation>
    <scope>NUCLEOTIDE SEQUENCE [LARGE SCALE GENOMIC DNA]</scope>
    <source>
        <strain evidence="5">S1607</strain>
    </source>
</reference>
<dbReference type="InterPro" id="IPR004807">
    <property type="entry name" value="UvrB"/>
</dbReference>
<dbReference type="GO" id="GO:0006289">
    <property type="term" value="P:nucleotide-excision repair"/>
    <property type="evidence" value="ECO:0007669"/>
    <property type="project" value="InterPro"/>
</dbReference>
<evidence type="ECO:0000313" key="4">
    <source>
        <dbReference type="EMBL" id="TMN72459.1"/>
    </source>
</evidence>
<protein>
    <submittedName>
        <fullName evidence="4">Transcription-repair coupling factor</fullName>
    </submittedName>
</protein>
<dbReference type="GO" id="GO:0005524">
    <property type="term" value="F:ATP binding"/>
    <property type="evidence" value="ECO:0007669"/>
    <property type="project" value="UniProtKB-KW"/>
</dbReference>
<evidence type="ECO:0000256" key="2">
    <source>
        <dbReference type="ARBA" id="ARBA00022840"/>
    </source>
</evidence>
<dbReference type="PANTHER" id="PTHR24029:SF1">
    <property type="entry name" value="TRANSCRIPTION-REPAIR-COUPLING FACTOR"/>
    <property type="match status" value="1"/>
</dbReference>
<name>A0AAQ2IPZ7_PSEO7</name>
<dbReference type="InterPro" id="IPR027417">
    <property type="entry name" value="P-loop_NTPase"/>
</dbReference>
<comment type="caution">
    <text evidence="4">The sequence shown here is derived from an EMBL/GenBank/DDBJ whole genome shotgun (WGS) entry which is preliminary data.</text>
</comment>